<reference evidence="1" key="1">
    <citation type="submission" date="2018-11" db="EMBL/GenBank/DDBJ databases">
        <authorList>
            <person name="Alioto T."/>
            <person name="Alioto T."/>
        </authorList>
    </citation>
    <scope>NUCLEOTIDE SEQUENCE</scope>
</reference>
<accession>A0A8B6CUP8</accession>
<evidence type="ECO:0000313" key="1">
    <source>
        <dbReference type="EMBL" id="VDI10155.1"/>
    </source>
</evidence>
<name>A0A8B6CUP8_MYTGA</name>
<dbReference type="EMBL" id="UYJE01002368">
    <property type="protein sequence ID" value="VDI10155.1"/>
    <property type="molecule type" value="Genomic_DNA"/>
</dbReference>
<keyword evidence="2" id="KW-1185">Reference proteome</keyword>
<protein>
    <submittedName>
        <fullName evidence="1">Uncharacterized protein</fullName>
    </submittedName>
</protein>
<evidence type="ECO:0000313" key="2">
    <source>
        <dbReference type="Proteomes" id="UP000596742"/>
    </source>
</evidence>
<dbReference type="OrthoDB" id="6067390at2759"/>
<sequence>MACRIMPEYGRQMIYPYTGFGKLARFNYRYRWHNDRILRFRTYLLPFVIYLGWKIQSVLRGGEDMREYWRNKKTERHNWFAPVSE</sequence>
<organism evidence="1 2">
    <name type="scientific">Mytilus galloprovincialis</name>
    <name type="common">Mediterranean mussel</name>
    <dbReference type="NCBI Taxonomy" id="29158"/>
    <lineage>
        <taxon>Eukaryota</taxon>
        <taxon>Metazoa</taxon>
        <taxon>Spiralia</taxon>
        <taxon>Lophotrochozoa</taxon>
        <taxon>Mollusca</taxon>
        <taxon>Bivalvia</taxon>
        <taxon>Autobranchia</taxon>
        <taxon>Pteriomorphia</taxon>
        <taxon>Mytilida</taxon>
        <taxon>Mytiloidea</taxon>
        <taxon>Mytilidae</taxon>
        <taxon>Mytilinae</taxon>
        <taxon>Mytilus</taxon>
    </lineage>
</organism>
<gene>
    <name evidence="1" type="ORF">MGAL_10B001469</name>
</gene>
<proteinExistence type="predicted"/>
<comment type="caution">
    <text evidence="1">The sequence shown here is derived from an EMBL/GenBank/DDBJ whole genome shotgun (WGS) entry which is preliminary data.</text>
</comment>
<dbReference type="Proteomes" id="UP000596742">
    <property type="component" value="Unassembled WGS sequence"/>
</dbReference>
<dbReference type="AlphaFoldDB" id="A0A8B6CUP8"/>